<evidence type="ECO:0000256" key="7">
    <source>
        <dbReference type="ARBA" id="ARBA00022997"/>
    </source>
</evidence>
<accession>H0ULL5</accession>
<evidence type="ECO:0000256" key="6">
    <source>
        <dbReference type="ARBA" id="ARBA00022833"/>
    </source>
</evidence>
<dbReference type="AlphaFoldDB" id="H0ULL5"/>
<name>H0ULL5_9BACT</name>
<dbReference type="GO" id="GO:0016805">
    <property type="term" value="F:dipeptidase activity"/>
    <property type="evidence" value="ECO:0007669"/>
    <property type="project" value="UniProtKB-KW"/>
</dbReference>
<dbReference type="GO" id="GO:0008237">
    <property type="term" value="F:metallopeptidase activity"/>
    <property type="evidence" value="ECO:0007669"/>
    <property type="project" value="UniProtKB-KW"/>
</dbReference>
<dbReference type="GO" id="GO:0006526">
    <property type="term" value="P:L-arginine biosynthetic process"/>
    <property type="evidence" value="ECO:0007669"/>
    <property type="project" value="TreeGrafter"/>
</dbReference>
<evidence type="ECO:0000256" key="2">
    <source>
        <dbReference type="ARBA" id="ARBA00006247"/>
    </source>
</evidence>
<dbReference type="PANTHER" id="PTHR43808">
    <property type="entry name" value="ACETYLORNITHINE DEACETYLASE"/>
    <property type="match status" value="1"/>
</dbReference>
<dbReference type="InterPro" id="IPR036264">
    <property type="entry name" value="Bact_exopeptidase_dim_dom"/>
</dbReference>
<evidence type="ECO:0000256" key="1">
    <source>
        <dbReference type="ARBA" id="ARBA00001947"/>
    </source>
</evidence>
<dbReference type="Gene3D" id="3.40.630.10">
    <property type="entry name" value="Zn peptidases"/>
    <property type="match status" value="1"/>
</dbReference>
<evidence type="ECO:0000256" key="8">
    <source>
        <dbReference type="ARBA" id="ARBA00023049"/>
    </source>
</evidence>
<dbReference type="GO" id="GO:0008777">
    <property type="term" value="F:acetylornithine deacetylase activity"/>
    <property type="evidence" value="ECO:0007669"/>
    <property type="project" value="TreeGrafter"/>
</dbReference>
<keyword evidence="7" id="KW-0224">Dipeptidase</keyword>
<comment type="cofactor">
    <cofactor evidence="1">
        <name>Zn(2+)</name>
        <dbReference type="ChEBI" id="CHEBI:29105"/>
    </cofactor>
</comment>
<organism evidence="9 10">
    <name type="scientific">Jonquetella anthropi DSM 22815</name>
    <dbReference type="NCBI Taxonomy" id="885272"/>
    <lineage>
        <taxon>Bacteria</taxon>
        <taxon>Thermotogati</taxon>
        <taxon>Synergistota</taxon>
        <taxon>Synergistia</taxon>
        <taxon>Synergistales</taxon>
        <taxon>Dethiosulfovibrionaceae</taxon>
        <taxon>Jonquetella</taxon>
    </lineage>
</organism>
<proteinExistence type="inferred from homology"/>
<dbReference type="GO" id="GO:0008270">
    <property type="term" value="F:zinc ion binding"/>
    <property type="evidence" value="ECO:0007669"/>
    <property type="project" value="InterPro"/>
</dbReference>
<dbReference type="PANTHER" id="PTHR43808:SF31">
    <property type="entry name" value="N-ACETYL-L-CITRULLINE DEACETYLASE"/>
    <property type="match status" value="1"/>
</dbReference>
<evidence type="ECO:0000256" key="5">
    <source>
        <dbReference type="ARBA" id="ARBA00022801"/>
    </source>
</evidence>
<dbReference type="HOGENOM" id="CLU_031786_2_0_0"/>
<protein>
    <submittedName>
        <fullName evidence="9">Dipeptidase, putative</fullName>
    </submittedName>
</protein>
<keyword evidence="8" id="KW-0482">Metalloprotease</keyword>
<dbReference type="GO" id="GO:0006508">
    <property type="term" value="P:proteolysis"/>
    <property type="evidence" value="ECO:0007669"/>
    <property type="project" value="UniProtKB-KW"/>
</dbReference>
<comment type="similarity">
    <text evidence="2">Belongs to the peptidase M20A family.</text>
</comment>
<reference evidence="9 10" key="1">
    <citation type="submission" date="2011-11" db="EMBL/GenBank/DDBJ databases">
        <title>The Noncontiguous Finished genome of Jonquetella anthropi DSM 22815.</title>
        <authorList>
            <consortium name="US DOE Joint Genome Institute (JGI-PGF)"/>
            <person name="Lucas S."/>
            <person name="Copeland A."/>
            <person name="Lapidus A."/>
            <person name="Glavina del Rio T."/>
            <person name="Dalin E."/>
            <person name="Tice H."/>
            <person name="Bruce D."/>
            <person name="Goodwin L."/>
            <person name="Pitluck S."/>
            <person name="Peters L."/>
            <person name="Mikhailova N."/>
            <person name="Held B."/>
            <person name="Kyrpides N."/>
            <person name="Mavromatis K."/>
            <person name="Ivanova N."/>
            <person name="Markowitz V."/>
            <person name="Cheng J.-F."/>
            <person name="Hugenholtz P."/>
            <person name="Woyke T."/>
            <person name="Wu D."/>
            <person name="Gronow S."/>
            <person name="Wellnitz S."/>
            <person name="Brambilla E."/>
            <person name="Klenk H.-P."/>
            <person name="Eisen J.A."/>
        </authorList>
    </citation>
    <scope>NUCLEOTIDE SEQUENCE [LARGE SCALE GENOMIC DNA]</scope>
    <source>
        <strain evidence="9 10">DSM 22815</strain>
    </source>
</reference>
<evidence type="ECO:0000313" key="9">
    <source>
        <dbReference type="EMBL" id="EHM12480.1"/>
    </source>
</evidence>
<keyword evidence="3" id="KW-0645">Protease</keyword>
<keyword evidence="5" id="KW-0378">Hydrolase</keyword>
<dbReference type="EMBL" id="CM001376">
    <property type="protein sequence ID" value="EHM12480.1"/>
    <property type="molecule type" value="Genomic_DNA"/>
</dbReference>
<dbReference type="InterPro" id="IPR010964">
    <property type="entry name" value="M20A_pepV-rel"/>
</dbReference>
<evidence type="ECO:0000313" key="10">
    <source>
        <dbReference type="Proteomes" id="UP000003806"/>
    </source>
</evidence>
<sequence>MMEQVRKVIDGKRDEIISTIRELVAVKSVGGEAPLPDAPFGPGPKAALEKFIEISDRMGFSTGVFENQVGWAEEGDASQELVTILAHVDVVPVGEGWSCDPFEGMIKDGFLYGRGVADDKGPAVCSLYALAALKEAGVKLRRRVRVMVGTNEEMGSAAVAHYVESGQELPVCGFTPDAEYPLINGEKGIITAHLSAPFAPSGDVKIVAFDGGVASNAVPDKATVDLEVADAALPRLRRAVAEFAAPKDAALEMEELGGGKFRLSMKGLAFHGSKPQYGSNAVAHLVALLRLVLTDGEQAKALEKFDRLVGAQSRGENLGLLRYDDVSGFTSMCWGLMKMDGDRVKFSLNYRYPVTLDPAKTEADFRQAAADAGFVIETISCATPLYKPEDDPLVVSLMKAYRQETGRMDDRPFSIGGGTYAKEIPNMLAFGICFQDENQHIHEIDECWEIDRIILTTKIIAAAIVELAC</sequence>
<evidence type="ECO:0000256" key="3">
    <source>
        <dbReference type="ARBA" id="ARBA00022670"/>
    </source>
</evidence>
<dbReference type="InterPro" id="IPR050072">
    <property type="entry name" value="Peptidase_M20A"/>
</dbReference>
<dbReference type="SUPFAM" id="SSF53187">
    <property type="entry name" value="Zn-dependent exopeptidases"/>
    <property type="match status" value="1"/>
</dbReference>
<dbReference type="SUPFAM" id="SSF55031">
    <property type="entry name" value="Bacterial exopeptidase dimerisation domain"/>
    <property type="match status" value="1"/>
</dbReference>
<dbReference type="Pfam" id="PF01546">
    <property type="entry name" value="Peptidase_M20"/>
    <property type="match status" value="1"/>
</dbReference>
<keyword evidence="6" id="KW-0862">Zinc</keyword>
<dbReference type="eggNOG" id="COG0624">
    <property type="taxonomic scope" value="Bacteria"/>
</dbReference>
<dbReference type="RefSeq" id="WP_008522293.1">
    <property type="nucleotide sequence ID" value="NZ_CM001376.1"/>
</dbReference>
<gene>
    <name evidence="9" type="ORF">JonanDRAFT_0043</name>
</gene>
<dbReference type="NCBIfam" id="TIGR01887">
    <property type="entry name" value="dipeptidaselike"/>
    <property type="match status" value="1"/>
</dbReference>
<dbReference type="OrthoDB" id="9761532at2"/>
<evidence type="ECO:0000256" key="4">
    <source>
        <dbReference type="ARBA" id="ARBA00022723"/>
    </source>
</evidence>
<dbReference type="Proteomes" id="UP000003806">
    <property type="component" value="Chromosome"/>
</dbReference>
<keyword evidence="4" id="KW-0479">Metal-binding</keyword>
<dbReference type="STRING" id="885272.JonanDRAFT_0043"/>
<dbReference type="Gene3D" id="3.30.70.360">
    <property type="match status" value="2"/>
</dbReference>
<dbReference type="InterPro" id="IPR002933">
    <property type="entry name" value="Peptidase_M20"/>
</dbReference>
<keyword evidence="10" id="KW-1185">Reference proteome</keyword>